<feature type="transmembrane region" description="Helical" evidence="6">
    <location>
        <begin position="373"/>
        <end position="396"/>
    </location>
</feature>
<keyword evidence="5 6" id="KW-0472">Membrane</keyword>
<dbReference type="CDD" id="cd06581">
    <property type="entry name" value="TM_PBP1_LivM_like"/>
    <property type="match status" value="1"/>
</dbReference>
<evidence type="ECO:0000313" key="7">
    <source>
        <dbReference type="EMBL" id="AJB42098.1"/>
    </source>
</evidence>
<dbReference type="InterPro" id="IPR043428">
    <property type="entry name" value="LivM-like"/>
</dbReference>
<evidence type="ECO:0000256" key="6">
    <source>
        <dbReference type="SAM" id="Phobius"/>
    </source>
</evidence>
<evidence type="ECO:0000256" key="1">
    <source>
        <dbReference type="ARBA" id="ARBA00004651"/>
    </source>
</evidence>
<dbReference type="RefSeq" id="WP_052886935.1">
    <property type="nucleotide sequence ID" value="NZ_CP007493.1"/>
</dbReference>
<feature type="transmembrane region" description="Helical" evidence="6">
    <location>
        <begin position="283"/>
        <end position="307"/>
    </location>
</feature>
<dbReference type="GO" id="GO:0005886">
    <property type="term" value="C:plasma membrane"/>
    <property type="evidence" value="ECO:0007669"/>
    <property type="project" value="UniProtKB-SubCell"/>
</dbReference>
<keyword evidence="3 6" id="KW-0812">Transmembrane</keyword>
<evidence type="ECO:0000256" key="5">
    <source>
        <dbReference type="ARBA" id="ARBA00023136"/>
    </source>
</evidence>
<evidence type="ECO:0000256" key="4">
    <source>
        <dbReference type="ARBA" id="ARBA00022989"/>
    </source>
</evidence>
<reference evidence="8" key="1">
    <citation type="book" date="2010" name="EXTREMOPHILES" publisher="0:0-0">
        <title>Complete genome sequences of ten hyperthermophilic archaea reveal their metabolic capabilities and possible ecological roles.</title>
        <editorList>
            <person name="?"/>
        </editorList>
        <authorList>
            <person name="Ravin N.V."/>
            <person name="Mardanov A.V."/>
            <person name="Bonch-Osmolovskaya E.A."/>
            <person name="Skryabin K.G."/>
        </authorList>
    </citation>
    <scope>NUCLEOTIDE SEQUENCE [LARGE SCALE GENOMIC DNA]</scope>
    <source>
        <strain evidence="8">1505</strain>
    </source>
</reference>
<proteinExistence type="predicted"/>
<name>A0A3G1A7D9_9CREN</name>
<dbReference type="GO" id="GO:0015658">
    <property type="term" value="F:branched-chain amino acid transmembrane transporter activity"/>
    <property type="evidence" value="ECO:0007669"/>
    <property type="project" value="InterPro"/>
</dbReference>
<keyword evidence="2" id="KW-1003">Cell membrane</keyword>
<dbReference type="KEGG" id="tcb:TCARB_1050"/>
<evidence type="ECO:0000256" key="2">
    <source>
        <dbReference type="ARBA" id="ARBA00022475"/>
    </source>
</evidence>
<evidence type="ECO:0000313" key="8">
    <source>
        <dbReference type="Proteomes" id="UP000266720"/>
    </source>
</evidence>
<keyword evidence="4 6" id="KW-1133">Transmembrane helix</keyword>
<dbReference type="InterPro" id="IPR001851">
    <property type="entry name" value="ABC_transp_permease"/>
</dbReference>
<feature type="transmembrane region" description="Helical" evidence="6">
    <location>
        <begin position="319"/>
        <end position="341"/>
    </location>
</feature>
<dbReference type="Proteomes" id="UP000266720">
    <property type="component" value="Chromosome"/>
</dbReference>
<protein>
    <submittedName>
        <fullName evidence="7">Inner-membrane translocator</fullName>
    </submittedName>
</protein>
<comment type="subcellular location">
    <subcellularLocation>
        <location evidence="1">Cell membrane</location>
        <topology evidence="1">Multi-pass membrane protein</topology>
    </subcellularLocation>
</comment>
<dbReference type="EMBL" id="CP007493">
    <property type="protein sequence ID" value="AJB42098.1"/>
    <property type="molecule type" value="Genomic_DNA"/>
</dbReference>
<dbReference type="GeneID" id="25406466"/>
<feature type="transmembrane region" description="Helical" evidence="6">
    <location>
        <begin position="84"/>
        <end position="104"/>
    </location>
</feature>
<feature type="transmembrane region" description="Helical" evidence="6">
    <location>
        <begin position="153"/>
        <end position="176"/>
    </location>
</feature>
<feature type="transmembrane region" description="Helical" evidence="6">
    <location>
        <begin position="188"/>
        <end position="208"/>
    </location>
</feature>
<dbReference type="PANTHER" id="PTHR30482">
    <property type="entry name" value="HIGH-AFFINITY BRANCHED-CHAIN AMINO ACID TRANSPORT SYSTEM PERMEASE"/>
    <property type="match status" value="1"/>
</dbReference>
<feature type="transmembrane region" description="Helical" evidence="6">
    <location>
        <begin position="348"/>
        <end position="367"/>
    </location>
</feature>
<feature type="transmembrane region" description="Helical" evidence="6">
    <location>
        <begin position="34"/>
        <end position="53"/>
    </location>
</feature>
<feature type="transmembrane region" description="Helical" evidence="6">
    <location>
        <begin position="228"/>
        <end position="249"/>
    </location>
</feature>
<organism evidence="7 8">
    <name type="scientific">Thermofilum adornatum 1505</name>
    <dbReference type="NCBI Taxonomy" id="697581"/>
    <lineage>
        <taxon>Archaea</taxon>
        <taxon>Thermoproteota</taxon>
        <taxon>Thermoprotei</taxon>
        <taxon>Thermofilales</taxon>
        <taxon>Thermofilaceae</taxon>
        <taxon>Thermofilum</taxon>
    </lineage>
</organism>
<dbReference type="Pfam" id="PF02653">
    <property type="entry name" value="BPD_transp_2"/>
    <property type="match status" value="1"/>
</dbReference>
<accession>A0A3G1A7D9</accession>
<dbReference type="AlphaFoldDB" id="A0A3G1A7D9"/>
<gene>
    <name evidence="7" type="ORF">TCARB_1050</name>
</gene>
<sequence>MEKLRNYLLPNRFLGYLSLTILLAIPWLDRSLATGIPLTFVWALLALSYNIVLGFAGIPSFGHAVPFGVAAFITAMLLKQGVPFLLSLIPAALISGAVYVGMGLPGYRVRGLYYGILTLAISEAIRATIEYSAQTTVAVTVGTIPEMASLEGLYLYLALFTIFLALSLVTGMMDIISTKRKRQKVLKTLIVLLLFIFLAYSGYVIFSSSATFLHEVGSGLPYVRILRFVYPLNVYLVSLLSLYISYLLIKRIITSPLGSTFIAIRENPVRASVIGYNVFLHQLIAFFISGVFAGVAGSVYVACIPTIQPDVFATDKTFIAMTGAILGGLGTFVGPAIGGILAGFLRDYLSTITPALISLGFLSLQQLQLFPSFILGLLYIIVVLALPYGIYGTWLLKGWKLKRKIESIF</sequence>
<dbReference type="PANTHER" id="PTHR30482:SF10">
    <property type="entry name" value="HIGH-AFFINITY BRANCHED-CHAIN AMINO ACID TRANSPORT PROTEIN BRAE"/>
    <property type="match status" value="1"/>
</dbReference>
<dbReference type="STRING" id="697581.TCARB_1050"/>
<evidence type="ECO:0000256" key="3">
    <source>
        <dbReference type="ARBA" id="ARBA00022692"/>
    </source>
</evidence>
<feature type="transmembrane region" description="Helical" evidence="6">
    <location>
        <begin position="12"/>
        <end position="28"/>
    </location>
</feature>